<feature type="region of interest" description="Disordered" evidence="1">
    <location>
        <begin position="351"/>
        <end position="371"/>
    </location>
</feature>
<gene>
    <name evidence="4" type="ORF">FJT64_020840</name>
</gene>
<feature type="chain" id="PRO_5025649244" evidence="3">
    <location>
        <begin position="16"/>
        <end position="434"/>
    </location>
</feature>
<accession>A0A6A4X0Q5</accession>
<evidence type="ECO:0000313" key="4">
    <source>
        <dbReference type="EMBL" id="KAF0307911.1"/>
    </source>
</evidence>
<evidence type="ECO:0000256" key="3">
    <source>
        <dbReference type="SAM" id="SignalP"/>
    </source>
</evidence>
<evidence type="ECO:0000313" key="5">
    <source>
        <dbReference type="Proteomes" id="UP000440578"/>
    </source>
</evidence>
<name>A0A6A4X0Q5_AMPAM</name>
<keyword evidence="2" id="KW-0812">Transmembrane</keyword>
<sequence length="434" mass="48929">MHWVIFCMTAISVFGELHSYDGTEEDTTDYEYTAYDAELKRPAIASHRVVRKTNEKHETHVTHRQVELILTEPTIATTTNEERKLRYNEKVYLPEVRGVENTTSEPHQVFKNNISIALMAAAKSYQKDAWDRICQPLTGTTHPDGPLDYFDAIQAMRPPNLFPADDEGPASIKFFDEKRYPVKERKMLSTMKNFLKCLLSVISHVAEDSKRRKMTRMFYTSMIGWLKDSLLIDMYALPERPDDSIIGIEDTVEALVYMRNKHFVPAVAKEALKTYEFVSVGSDDDRGEQERERGFQVTTAIMITVGVALVFVLVLLAACVAAALSSPALQEIGELPEDFLPLDYRPSQLMDRTGRRESLTRSSSPRVAVPAGYDQQVRKLSELPDSDIGDKVRRTSMEATQEQMTPLLGSESGYSNGLGGSTSLSRYSIGDSTR</sequence>
<feature type="transmembrane region" description="Helical" evidence="2">
    <location>
        <begin position="300"/>
        <end position="324"/>
    </location>
</feature>
<dbReference type="EMBL" id="VIIS01000534">
    <property type="protein sequence ID" value="KAF0307911.1"/>
    <property type="molecule type" value="Genomic_DNA"/>
</dbReference>
<feature type="compositionally biased region" description="Basic and acidic residues" evidence="1">
    <location>
        <begin position="384"/>
        <end position="396"/>
    </location>
</feature>
<dbReference type="Proteomes" id="UP000440578">
    <property type="component" value="Unassembled WGS sequence"/>
</dbReference>
<proteinExistence type="predicted"/>
<dbReference type="AlphaFoldDB" id="A0A6A4X0Q5"/>
<protein>
    <submittedName>
        <fullName evidence="4">Uncharacterized protein</fullName>
    </submittedName>
</protein>
<feature type="region of interest" description="Disordered" evidence="1">
    <location>
        <begin position="384"/>
        <end position="434"/>
    </location>
</feature>
<organism evidence="4 5">
    <name type="scientific">Amphibalanus amphitrite</name>
    <name type="common">Striped barnacle</name>
    <name type="synonym">Balanus amphitrite</name>
    <dbReference type="NCBI Taxonomy" id="1232801"/>
    <lineage>
        <taxon>Eukaryota</taxon>
        <taxon>Metazoa</taxon>
        <taxon>Ecdysozoa</taxon>
        <taxon>Arthropoda</taxon>
        <taxon>Crustacea</taxon>
        <taxon>Multicrustacea</taxon>
        <taxon>Cirripedia</taxon>
        <taxon>Thoracica</taxon>
        <taxon>Thoracicalcarea</taxon>
        <taxon>Balanomorpha</taxon>
        <taxon>Balanoidea</taxon>
        <taxon>Balanidae</taxon>
        <taxon>Amphibalaninae</taxon>
        <taxon>Amphibalanus</taxon>
    </lineage>
</organism>
<evidence type="ECO:0000256" key="2">
    <source>
        <dbReference type="SAM" id="Phobius"/>
    </source>
</evidence>
<feature type="signal peptide" evidence="3">
    <location>
        <begin position="1"/>
        <end position="15"/>
    </location>
</feature>
<keyword evidence="3" id="KW-0732">Signal</keyword>
<comment type="caution">
    <text evidence="4">The sequence shown here is derived from an EMBL/GenBank/DDBJ whole genome shotgun (WGS) entry which is preliminary data.</text>
</comment>
<feature type="compositionally biased region" description="Polar residues" evidence="1">
    <location>
        <begin position="421"/>
        <end position="434"/>
    </location>
</feature>
<keyword evidence="2" id="KW-1133">Transmembrane helix</keyword>
<keyword evidence="5" id="KW-1185">Reference proteome</keyword>
<evidence type="ECO:0000256" key="1">
    <source>
        <dbReference type="SAM" id="MobiDB-lite"/>
    </source>
</evidence>
<reference evidence="4 5" key="1">
    <citation type="submission" date="2019-07" db="EMBL/GenBank/DDBJ databases">
        <title>Draft genome assembly of a fouling barnacle, Amphibalanus amphitrite (Darwin, 1854): The first reference genome for Thecostraca.</title>
        <authorList>
            <person name="Kim W."/>
        </authorList>
    </citation>
    <scope>NUCLEOTIDE SEQUENCE [LARGE SCALE GENOMIC DNA]</scope>
    <source>
        <strain evidence="4">SNU_AA5</strain>
        <tissue evidence="4">Soma without cirri and trophi</tissue>
    </source>
</reference>
<keyword evidence="2" id="KW-0472">Membrane</keyword>